<reference evidence="1" key="1">
    <citation type="journal article" date="2007" name="PLoS ONE">
        <title>The first genome sequence of an elite grapevine cultivar (Pinot noir Vitis vinifera L.): coping with a highly heterozygous genome.</title>
        <authorList>
            <person name="Velasco R."/>
            <person name="Zharkikh A."/>
            <person name="Troggio M."/>
            <person name="Cartwright D.A."/>
            <person name="Cestaro A."/>
            <person name="Pruss D."/>
            <person name="Pindo M."/>
            <person name="FitzGerald L.M."/>
            <person name="Vezzulli S."/>
            <person name="Reid J."/>
            <person name="Malacarne G."/>
            <person name="Iliev D."/>
            <person name="Coppola G."/>
            <person name="Wardell B."/>
            <person name="Micheletti D."/>
            <person name="Macalma T."/>
            <person name="Facci M."/>
            <person name="Mitchell J.T."/>
            <person name="Perazzolli M."/>
            <person name="Eldredge G."/>
            <person name="Gatto P."/>
            <person name="Oyzerski R."/>
            <person name="Moretto M."/>
            <person name="Gutin N."/>
            <person name="Stefanini M."/>
            <person name="Chen Y."/>
            <person name="Segala C."/>
            <person name="Davenport C."/>
            <person name="Dematte L."/>
            <person name="Mraz A."/>
            <person name="Battilana J."/>
            <person name="Stormo K."/>
            <person name="Costa F."/>
            <person name="Tao Q."/>
            <person name="Si-Ammour A."/>
            <person name="Harkins T."/>
            <person name="Lackey A."/>
            <person name="Perbost C."/>
            <person name="Taillon B."/>
            <person name="Stella A."/>
            <person name="Solovyev V."/>
            <person name="Fawcett J.A."/>
            <person name="Sterck L."/>
            <person name="Vandepoele K."/>
            <person name="Grando S.M."/>
            <person name="Toppo S."/>
            <person name="Moser C."/>
            <person name="Lanchbury J."/>
            <person name="Bogden R."/>
            <person name="Skolnick M."/>
            <person name="Sgaramella V."/>
            <person name="Bhatnagar S.K."/>
            <person name="Fontana P."/>
            <person name="Gutin A."/>
            <person name="Van de Peer Y."/>
            <person name="Salamini F."/>
            <person name="Viola R."/>
        </authorList>
    </citation>
    <scope>NUCLEOTIDE SEQUENCE</scope>
</reference>
<dbReference type="PANTHER" id="PTHR32108:SF9">
    <property type="entry name" value="REVERSE TRANSCRIPTASE RNASE H-LIKE DOMAIN-CONTAINING PROTEIN"/>
    <property type="match status" value="1"/>
</dbReference>
<evidence type="ECO:0000313" key="1">
    <source>
        <dbReference type="EMBL" id="CAN65324.1"/>
    </source>
</evidence>
<accession>A5B7Q7</accession>
<gene>
    <name evidence="1" type="ORF">VITISV_040085</name>
</gene>
<proteinExistence type="predicted"/>
<dbReference type="EMBL" id="AM449603">
    <property type="protein sequence ID" value="CAN65324.1"/>
    <property type="molecule type" value="Genomic_DNA"/>
</dbReference>
<dbReference type="AlphaFoldDB" id="A5B7Q7"/>
<dbReference type="PANTHER" id="PTHR32108">
    <property type="entry name" value="DNA-DIRECTED RNA POLYMERASE SUBUNIT ALPHA"/>
    <property type="match status" value="1"/>
</dbReference>
<protein>
    <submittedName>
        <fullName evidence="1">Uncharacterized protein</fullName>
    </submittedName>
</protein>
<sequence length="461" mass="51243">MDHCIALRHSIQDLIDQGFVYLVQPSVTTNPLSAHTTHAVAPPANGIHFIDLVELDDHIHMLSWDESVLEPIVANGIYETLFVLIPDVDEVHTPYVDDVHTPDIHTHRDALIRALSQIRVETTTTPDRLIHIMTAGRATCIVFSDDDLPPDCPNYTRPMYISVGCSSHQVPYVLLDNGSTLNVSPLATAIALGYAPSDFGPSTQTVRAYDSTKSEVMDTLEIELLIAGAIPSSLHQKVKFVHDGQVITIWSIGDMFASPEPMLQISHSEDDLFFIGFMFDEVQTLEIENFCRDFVAMSFDQLGSTVVLDMMRSMSFMPGMGLRRRQHGPSEFIAIVDHDVPFRLRIMTLYGVIAQGEVQPEFTSPFDLFGVSAIEVVEEIQIVPALEFSKDDIVDDLFEGTVGLVEGTSNFVDPHLSFDVLLGFVSRFDDVHDSSFMDFSIFKYLPISCDITLFAPSSPIS</sequence>
<organism evidence="1">
    <name type="scientific">Vitis vinifera</name>
    <name type="common">Grape</name>
    <dbReference type="NCBI Taxonomy" id="29760"/>
    <lineage>
        <taxon>Eukaryota</taxon>
        <taxon>Viridiplantae</taxon>
        <taxon>Streptophyta</taxon>
        <taxon>Embryophyta</taxon>
        <taxon>Tracheophyta</taxon>
        <taxon>Spermatophyta</taxon>
        <taxon>Magnoliopsida</taxon>
        <taxon>eudicotyledons</taxon>
        <taxon>Gunneridae</taxon>
        <taxon>Pentapetalae</taxon>
        <taxon>rosids</taxon>
        <taxon>Vitales</taxon>
        <taxon>Vitaceae</taxon>
        <taxon>Viteae</taxon>
        <taxon>Vitis</taxon>
    </lineage>
</organism>
<name>A5B7Q7_VITVI</name>